<evidence type="ECO:0000256" key="1">
    <source>
        <dbReference type="SAM" id="MobiDB-lite"/>
    </source>
</evidence>
<accession>A0A445MWW7</accession>
<feature type="region of interest" description="Disordered" evidence="1">
    <location>
        <begin position="1"/>
        <end position="34"/>
    </location>
</feature>
<dbReference type="AlphaFoldDB" id="A0A445MWW7"/>
<organism evidence="2">
    <name type="scientific">uncultured Desulfobacterium sp</name>
    <dbReference type="NCBI Taxonomy" id="201089"/>
    <lineage>
        <taxon>Bacteria</taxon>
        <taxon>Pseudomonadati</taxon>
        <taxon>Thermodesulfobacteriota</taxon>
        <taxon>Desulfobacteria</taxon>
        <taxon>Desulfobacterales</taxon>
        <taxon>Desulfobacteriaceae</taxon>
        <taxon>Desulfobacterium</taxon>
        <taxon>environmental samples</taxon>
    </lineage>
</organism>
<sequence length="100" mass="11296">MLHRYISRGPDGNITGIHARPQYDGQEYLPDDDPEVTAWNARDLDQIAQPDPDPDEIKIQAEIRAMAIERLQARGELAAEFVDKKAIKVKQVEKVEEVTG</sequence>
<reference evidence="2" key="1">
    <citation type="submission" date="2018-01" db="EMBL/GenBank/DDBJ databases">
        <authorList>
            <person name="Regsiter A."/>
            <person name="William W."/>
        </authorList>
    </citation>
    <scope>NUCLEOTIDE SEQUENCE</scope>
    <source>
        <strain evidence="2">TRIP AH-1</strain>
    </source>
</reference>
<dbReference type="EMBL" id="OJIN01000114">
    <property type="protein sequence ID" value="SPD73841.1"/>
    <property type="molecule type" value="Genomic_DNA"/>
</dbReference>
<gene>
    <name evidence="2" type="ORF">PITCH_A2000010</name>
</gene>
<evidence type="ECO:0000313" key="2">
    <source>
        <dbReference type="EMBL" id="SPD73841.1"/>
    </source>
</evidence>
<protein>
    <submittedName>
        <fullName evidence="2">Uncharacterized protein</fullName>
    </submittedName>
</protein>
<proteinExistence type="predicted"/>
<name>A0A445MWW7_9BACT</name>